<dbReference type="AlphaFoldDB" id="W4V2L5"/>
<evidence type="ECO:0000313" key="2">
    <source>
        <dbReference type="Proteomes" id="UP000019109"/>
    </source>
</evidence>
<dbReference type="GO" id="GO:0008233">
    <property type="term" value="F:peptidase activity"/>
    <property type="evidence" value="ECO:0007669"/>
    <property type="project" value="UniProtKB-KW"/>
</dbReference>
<comment type="caution">
    <text evidence="1">The sequence shown here is derived from an EMBL/GenBank/DDBJ whole genome shotgun (WGS) entry which is preliminary data.</text>
</comment>
<reference evidence="1" key="1">
    <citation type="journal article" date="2014" name="Genome Announc.">
        <title>Draft Genome Sequence of Clostridium straminisolvens Strain JCM 21531T, Isolated from a Cellulose-Degrading Bacterial Community.</title>
        <authorList>
            <person name="Yuki M."/>
            <person name="Oshima K."/>
            <person name="Suda W."/>
            <person name="Sakamoto M."/>
            <person name="Kitamura K."/>
            <person name="Iida T."/>
            <person name="Hattori M."/>
            <person name="Ohkuma M."/>
        </authorList>
    </citation>
    <scope>NUCLEOTIDE SEQUENCE [LARGE SCALE GENOMIC DNA]</scope>
    <source>
        <strain evidence="1">JCM 21531</strain>
    </source>
</reference>
<dbReference type="EMBL" id="BAVR01000006">
    <property type="protein sequence ID" value="GAE87426.1"/>
    <property type="molecule type" value="Genomic_DNA"/>
</dbReference>
<protein>
    <submittedName>
        <fullName evidence="1">ATP-dependent protease La LonB type I</fullName>
    </submittedName>
</protein>
<evidence type="ECO:0000313" key="1">
    <source>
        <dbReference type="EMBL" id="GAE87426.1"/>
    </source>
</evidence>
<name>W4V2L5_9FIRM</name>
<keyword evidence="1" id="KW-0378">Hydrolase</keyword>
<keyword evidence="2" id="KW-1185">Reference proteome</keyword>
<gene>
    <name evidence="1" type="ORF">JCM21531_791</name>
</gene>
<organism evidence="1 2">
    <name type="scientific">Acetivibrio straminisolvens JCM 21531</name>
    <dbReference type="NCBI Taxonomy" id="1294263"/>
    <lineage>
        <taxon>Bacteria</taxon>
        <taxon>Bacillati</taxon>
        <taxon>Bacillota</taxon>
        <taxon>Clostridia</taxon>
        <taxon>Eubacteriales</taxon>
        <taxon>Oscillospiraceae</taxon>
        <taxon>Acetivibrio</taxon>
    </lineage>
</organism>
<dbReference type="GO" id="GO:0006508">
    <property type="term" value="P:proteolysis"/>
    <property type="evidence" value="ECO:0007669"/>
    <property type="project" value="UniProtKB-KW"/>
</dbReference>
<accession>W4V2L5</accession>
<keyword evidence="1" id="KW-0645">Protease</keyword>
<sequence>MNIEVIPVEDIFDVIELVFGKGQEEADNIQIESKAVNVLSASGA</sequence>
<proteinExistence type="predicted"/>
<dbReference type="Proteomes" id="UP000019109">
    <property type="component" value="Unassembled WGS sequence"/>
</dbReference>
<dbReference type="STRING" id="1294263.JCM21531_791"/>